<dbReference type="Pfam" id="PF05016">
    <property type="entry name" value="ParE_toxin"/>
    <property type="match status" value="1"/>
</dbReference>
<dbReference type="KEGG" id="mana:MAMMFC1_02400"/>
<dbReference type="EMBL" id="AP018449">
    <property type="protein sequence ID" value="BBB91716.1"/>
    <property type="molecule type" value="Genomic_DNA"/>
</dbReference>
<protein>
    <submittedName>
        <fullName evidence="2">Plasmid stabilisation system protein</fullName>
    </submittedName>
</protein>
<accession>A0A348AKW8</accession>
<evidence type="ECO:0000256" key="1">
    <source>
        <dbReference type="ARBA" id="ARBA00022649"/>
    </source>
</evidence>
<evidence type="ECO:0000313" key="3">
    <source>
        <dbReference type="Proteomes" id="UP000276437"/>
    </source>
</evidence>
<keyword evidence="3" id="KW-1185">Reference proteome</keyword>
<dbReference type="RefSeq" id="WP_126308703.1">
    <property type="nucleotide sequence ID" value="NZ_AP018449.1"/>
</dbReference>
<dbReference type="InterPro" id="IPR035093">
    <property type="entry name" value="RelE/ParE_toxin_dom_sf"/>
</dbReference>
<organism evidence="2 3">
    <name type="scientific">Methylomusa anaerophila</name>
    <dbReference type="NCBI Taxonomy" id="1930071"/>
    <lineage>
        <taxon>Bacteria</taxon>
        <taxon>Bacillati</taxon>
        <taxon>Bacillota</taxon>
        <taxon>Negativicutes</taxon>
        <taxon>Selenomonadales</taxon>
        <taxon>Sporomusaceae</taxon>
        <taxon>Methylomusa</taxon>
    </lineage>
</organism>
<dbReference type="InterPro" id="IPR007712">
    <property type="entry name" value="RelE/ParE_toxin"/>
</dbReference>
<reference evidence="2 3" key="1">
    <citation type="journal article" date="2018" name="Int. J. Syst. Evol. Microbiol.">
        <title>Methylomusa anaerophila gen. nov., sp. nov., an anaerobic methanol-utilizing bacterium isolated from a microbial fuel cell.</title>
        <authorList>
            <person name="Amano N."/>
            <person name="Yamamuro A."/>
            <person name="Miyahara M."/>
            <person name="Kouzuma A."/>
            <person name="Abe T."/>
            <person name="Watanabe K."/>
        </authorList>
    </citation>
    <scope>NUCLEOTIDE SEQUENCE [LARGE SCALE GENOMIC DNA]</scope>
    <source>
        <strain evidence="2 3">MMFC1</strain>
    </source>
</reference>
<proteinExistence type="predicted"/>
<name>A0A348AKW8_9FIRM</name>
<evidence type="ECO:0000313" key="2">
    <source>
        <dbReference type="EMBL" id="BBB91716.1"/>
    </source>
</evidence>
<keyword evidence="1" id="KW-1277">Toxin-antitoxin system</keyword>
<gene>
    <name evidence="2" type="ORF">MAMMFC1_02400</name>
</gene>
<dbReference type="SUPFAM" id="SSF143011">
    <property type="entry name" value="RelE-like"/>
    <property type="match status" value="1"/>
</dbReference>
<dbReference type="OrthoDB" id="9805098at2"/>
<dbReference type="AlphaFoldDB" id="A0A348AKW8"/>
<dbReference type="Proteomes" id="UP000276437">
    <property type="component" value="Chromosome"/>
</dbReference>
<dbReference type="Gene3D" id="3.30.2310.20">
    <property type="entry name" value="RelE-like"/>
    <property type="match status" value="1"/>
</dbReference>
<sequence length="88" mass="10034">MPNSYVLDLSNRAGKALADLENKQFKQVALKMLSLLRNPFPNDSEKLTGSDYRRVDIGEYRIVYDVQDGVVRVLAVGPRNDGTVYRRF</sequence>